<organism evidence="1 2">
    <name type="scientific">Protea cynaroides</name>
    <dbReference type="NCBI Taxonomy" id="273540"/>
    <lineage>
        <taxon>Eukaryota</taxon>
        <taxon>Viridiplantae</taxon>
        <taxon>Streptophyta</taxon>
        <taxon>Embryophyta</taxon>
        <taxon>Tracheophyta</taxon>
        <taxon>Spermatophyta</taxon>
        <taxon>Magnoliopsida</taxon>
        <taxon>Proteales</taxon>
        <taxon>Proteaceae</taxon>
        <taxon>Protea</taxon>
    </lineage>
</organism>
<keyword evidence="2" id="KW-1185">Reference proteome</keyword>
<accession>A0A9Q0H7Y7</accession>
<dbReference type="PANTHER" id="PTHR37247:SF1">
    <property type="entry name" value="TRANSMEMBRANE PROTEIN"/>
    <property type="match status" value="1"/>
</dbReference>
<gene>
    <name evidence="1" type="ORF">NE237_020824</name>
</gene>
<dbReference type="AlphaFoldDB" id="A0A9Q0H7Y7"/>
<dbReference type="EMBL" id="JAMYWD010000009">
    <property type="protein sequence ID" value="KAJ4960914.1"/>
    <property type="molecule type" value="Genomic_DNA"/>
</dbReference>
<dbReference type="Proteomes" id="UP001141806">
    <property type="component" value="Unassembled WGS sequence"/>
</dbReference>
<reference evidence="1" key="1">
    <citation type="journal article" date="2023" name="Plant J.">
        <title>The genome of the king protea, Protea cynaroides.</title>
        <authorList>
            <person name="Chang J."/>
            <person name="Duong T.A."/>
            <person name="Schoeman C."/>
            <person name="Ma X."/>
            <person name="Roodt D."/>
            <person name="Barker N."/>
            <person name="Li Z."/>
            <person name="Van de Peer Y."/>
            <person name="Mizrachi E."/>
        </authorList>
    </citation>
    <scope>NUCLEOTIDE SEQUENCE</scope>
    <source>
        <tissue evidence="1">Young leaves</tissue>
    </source>
</reference>
<name>A0A9Q0H7Y7_9MAGN</name>
<comment type="caution">
    <text evidence="1">The sequence shown here is derived from an EMBL/GenBank/DDBJ whole genome shotgun (WGS) entry which is preliminary data.</text>
</comment>
<proteinExistence type="predicted"/>
<dbReference type="OrthoDB" id="1913236at2759"/>
<sequence length="109" mass="12681">MNRKPGKRRTYTGCTIFLLHTRYRELRRIPTSNVLLHPEGTSKNLATEDEFRSEPFWSSLIKEVFWALRSLLVFVFGQPGQLKYIEWPSFQSTQNAVFTVATELNSVKA</sequence>
<dbReference type="PANTHER" id="PTHR37247">
    <property type="entry name" value="TRANSMEMBRANE PROTEIN"/>
    <property type="match status" value="1"/>
</dbReference>
<protein>
    <submittedName>
        <fullName evidence="1">Uncharacterized protein</fullName>
    </submittedName>
</protein>
<evidence type="ECO:0000313" key="1">
    <source>
        <dbReference type="EMBL" id="KAJ4960914.1"/>
    </source>
</evidence>
<evidence type="ECO:0000313" key="2">
    <source>
        <dbReference type="Proteomes" id="UP001141806"/>
    </source>
</evidence>